<dbReference type="EMBL" id="KY971611">
    <property type="protein sequence ID" value="ASD52214.1"/>
    <property type="molecule type" value="Genomic_DNA"/>
</dbReference>
<accession>A0A2U7NJQ1</accession>
<keyword evidence="2" id="KW-1185">Reference proteome</keyword>
<evidence type="ECO:0000313" key="2">
    <source>
        <dbReference type="Proteomes" id="UP000248293"/>
    </source>
</evidence>
<name>A0A2U7NJQ1_9CAUD</name>
<reference evidence="1 2" key="1">
    <citation type="submission" date="2017-04" db="EMBL/GenBank/DDBJ databases">
        <title>Isolation of lytic bacteriophages infecting Pseudomonas strains for biocontrol of fish and shrimp spoilage during chilled storage.</title>
        <authorList>
            <person name="Yang Z."/>
            <person name="Tao X."/>
            <person name="Gao L."/>
            <person name="Rao S."/>
        </authorList>
    </citation>
    <scope>NUCLEOTIDE SEQUENCE [LARGE SCALE GENOMIC DNA]</scope>
</reference>
<dbReference type="InterPro" id="IPR058003">
    <property type="entry name" value="Phage_gp12"/>
</dbReference>
<gene>
    <name evidence="1" type="ORF">PspYZU08_38</name>
</gene>
<sequence>MGLVSQSVKNLKGGISQQPDILRFPNQGAFQENGWSSETQGLQKRPPTVFVKKLADQGSFGGQPLIHMINRDAVEQYDVVFTGTSLRVFGLDGKEYAVRGYDGYANTSQPRKDLRMITVADYTFVTNKIKVTDMGKTMTHAGAKPLGQRCVVNVRGGQYGRTLKFGINGSDSDAVLGMPAGDVADYPSPPPGTPAKQVEWTDAGFIAREMAKRFDATMTAAGKPYRATAGQGWIVIDANGGPDITSVKTDDGYAGQLLNAFLYQVQAFNKLPSQCVDGYLVEITGEAARSGDNYWVQYSASGLVWKEVAKPGIIAGLDKTTMPRALVRAADGNFDWKVLDWVERKSGDDDTNPMPSFIGAPINEIFFFRNRLGFLSGENVIMSRTSKYFNFFPSSVAQVSDDDPIDVAISHNRVSILKYAVPFSEQLLLWSDQAQFVLSSAGTMTSKSIQLDLTTEFDVSDGARPYGIGRGVYFAAPRASYTSIKRYYAVQDVSDVKSAEDISAHIPSYIKNEVFSIHGSGTENFVAILSDGDPSKVFIYKFLYLNEDLAQQSWSHWTFGDDTKVLSATCIGSYMHVILERPSGITLERIEFTANTVDLPMEPYRAYMDMKVEASVEPFNEDLYVTTIDVPSIYGGVLGTNVVLYTLDQHGVLERHEAPPRGWIAGSKIELVGDRSGEKFVVGREYTFHYEFSKFLIKQTADDGSTSTEDIGRLQLRKAWLNYEQSGAFEVNVYNGSTEYVYNMAGGRLGTELILGSFTLGTGQFRFPVAGNALRQQVSIVSSNPNPLNVIGCGWEGNYIRRSSGI</sequence>
<dbReference type="Proteomes" id="UP000248293">
    <property type="component" value="Segment"/>
</dbReference>
<proteinExistence type="predicted"/>
<protein>
    <submittedName>
        <fullName evidence="1">Tail tubular protein B</fullName>
    </submittedName>
</protein>
<organism evidence="1 2">
    <name type="scientific">Pseudomonas phage PspYZU08</name>
    <dbReference type="NCBI Taxonomy" id="1983557"/>
    <lineage>
        <taxon>Viruses</taxon>
        <taxon>Duplodnaviria</taxon>
        <taxon>Heunggongvirae</taxon>
        <taxon>Uroviricota</taxon>
        <taxon>Caudoviricetes</taxon>
        <taxon>Autographivirales</taxon>
        <taxon>Autotranscriptaviridae</taxon>
        <taxon>Studiervirinae</taxon>
        <taxon>Pijolavirus</taxon>
        <taxon>Pijolavirus PspYZU08</taxon>
    </lineage>
</organism>
<dbReference type="Pfam" id="PF25675">
    <property type="entry name" value="Phage_nozzle"/>
    <property type="match status" value="1"/>
</dbReference>
<evidence type="ECO:0000313" key="1">
    <source>
        <dbReference type="EMBL" id="ASD52214.1"/>
    </source>
</evidence>